<keyword evidence="2" id="KW-1185">Reference proteome</keyword>
<dbReference type="InParanoid" id="A0A3Q7GUS5"/>
<sequence length="50" mass="5605">MFIQNLLPAFNNCLLFISKNATTHTCNIPATPTNTNPSFFPKFGFFFFAG</sequence>
<dbReference type="EnsemblPlants" id="Solyc06g062910.2.1">
    <property type="protein sequence ID" value="Solyc06g062910.2.1.1"/>
    <property type="gene ID" value="Solyc06g062910.2"/>
</dbReference>
<evidence type="ECO:0000313" key="2">
    <source>
        <dbReference type="Proteomes" id="UP000004994"/>
    </source>
</evidence>
<dbReference type="Gramene" id="Solyc06g062910.2.1">
    <property type="protein sequence ID" value="Solyc06g062910.2.1.1"/>
    <property type="gene ID" value="Solyc06g062910.2"/>
</dbReference>
<protein>
    <submittedName>
        <fullName evidence="1">Uncharacterized protein</fullName>
    </submittedName>
</protein>
<reference evidence="1" key="1">
    <citation type="journal article" date="2012" name="Nature">
        <title>The tomato genome sequence provides insights into fleshy fruit evolution.</title>
        <authorList>
            <consortium name="Tomato Genome Consortium"/>
        </authorList>
    </citation>
    <scope>NUCLEOTIDE SEQUENCE [LARGE SCALE GENOMIC DNA]</scope>
    <source>
        <strain evidence="1">cv. Heinz 1706</strain>
    </source>
</reference>
<organism evidence="1">
    <name type="scientific">Solanum lycopersicum</name>
    <name type="common">Tomato</name>
    <name type="synonym">Lycopersicon esculentum</name>
    <dbReference type="NCBI Taxonomy" id="4081"/>
    <lineage>
        <taxon>Eukaryota</taxon>
        <taxon>Viridiplantae</taxon>
        <taxon>Streptophyta</taxon>
        <taxon>Embryophyta</taxon>
        <taxon>Tracheophyta</taxon>
        <taxon>Spermatophyta</taxon>
        <taxon>Magnoliopsida</taxon>
        <taxon>eudicotyledons</taxon>
        <taxon>Gunneridae</taxon>
        <taxon>Pentapetalae</taxon>
        <taxon>asterids</taxon>
        <taxon>lamiids</taxon>
        <taxon>Solanales</taxon>
        <taxon>Solanaceae</taxon>
        <taxon>Solanoideae</taxon>
        <taxon>Solaneae</taxon>
        <taxon>Solanum</taxon>
        <taxon>Solanum subgen. Lycopersicon</taxon>
    </lineage>
</organism>
<reference evidence="1" key="2">
    <citation type="submission" date="2019-01" db="UniProtKB">
        <authorList>
            <consortium name="EnsemblPlants"/>
        </authorList>
    </citation>
    <scope>IDENTIFICATION</scope>
    <source>
        <strain evidence="1">cv. Heinz 1706</strain>
    </source>
</reference>
<accession>A0A3Q7GUS5</accession>
<dbReference type="Proteomes" id="UP000004994">
    <property type="component" value="Chromosome 6"/>
</dbReference>
<proteinExistence type="predicted"/>
<evidence type="ECO:0000313" key="1">
    <source>
        <dbReference type="EnsemblPlants" id="Solyc06g062910.2.1.1"/>
    </source>
</evidence>
<name>A0A3Q7GUS5_SOLLC</name>
<dbReference type="AlphaFoldDB" id="A0A3Q7GUS5"/>